<dbReference type="Proteomes" id="UP001151760">
    <property type="component" value="Unassembled WGS sequence"/>
</dbReference>
<evidence type="ECO:0000256" key="1">
    <source>
        <dbReference type="SAM" id="MobiDB-lite"/>
    </source>
</evidence>
<protein>
    <submittedName>
        <fullName evidence="2">Uncharacterized protein</fullName>
    </submittedName>
</protein>
<evidence type="ECO:0000313" key="2">
    <source>
        <dbReference type="EMBL" id="GJT12549.1"/>
    </source>
</evidence>
<gene>
    <name evidence="2" type="ORF">Tco_0859591</name>
</gene>
<accession>A0ABQ5BI47</accession>
<dbReference type="EMBL" id="BQNB010013157">
    <property type="protein sequence ID" value="GJT12549.1"/>
    <property type="molecule type" value="Genomic_DNA"/>
</dbReference>
<keyword evidence="3" id="KW-1185">Reference proteome</keyword>
<feature type="region of interest" description="Disordered" evidence="1">
    <location>
        <begin position="412"/>
        <end position="440"/>
    </location>
</feature>
<evidence type="ECO:0000313" key="3">
    <source>
        <dbReference type="Proteomes" id="UP001151760"/>
    </source>
</evidence>
<sequence>MVCGVRLALFSFIEVSKPSGSWDELVVSVQCFPSNPSLPLVLVHHLTIKGEEESIDNAFARFNTIITSLKALDEGFSSKNYVRKFLRALHPKWCAKVMAIGESKDLTSLSLDDLIGNLKVYEVIIKKDSEMVKGKREQNRSLALKAKKESNDEDSSTSYSEDEEYAMVVRDFKKIFQKMRKIHPNHLIGEYPKLSRNYNQRAFVGGSWCNSDEDEEEKTKDEKCLMAKASNECVSLVYWIVEEEDGEGKVYGDGEGSEDWDSGDVGIGIGSITIWEDLTTRFLAQFFPPGRTTKPRNDILIRTIDQSVSGKLRDRNAKESWALLEDLALYDNKSWNDPMDFAKPVKAISFASRCPDGLYDTQYCMEDSEQAFVEYASSRSGRLVLQSSNTEVVCIKGDDGEVIFIKLIRKNDDSSKREPEEEGSTTTEGVIFDEKKLGRS</sequence>
<organism evidence="2 3">
    <name type="scientific">Tanacetum coccineum</name>
    <dbReference type="NCBI Taxonomy" id="301880"/>
    <lineage>
        <taxon>Eukaryota</taxon>
        <taxon>Viridiplantae</taxon>
        <taxon>Streptophyta</taxon>
        <taxon>Embryophyta</taxon>
        <taxon>Tracheophyta</taxon>
        <taxon>Spermatophyta</taxon>
        <taxon>Magnoliopsida</taxon>
        <taxon>eudicotyledons</taxon>
        <taxon>Gunneridae</taxon>
        <taxon>Pentapetalae</taxon>
        <taxon>asterids</taxon>
        <taxon>campanulids</taxon>
        <taxon>Asterales</taxon>
        <taxon>Asteraceae</taxon>
        <taxon>Asteroideae</taxon>
        <taxon>Anthemideae</taxon>
        <taxon>Anthemidinae</taxon>
        <taxon>Tanacetum</taxon>
    </lineage>
</organism>
<proteinExistence type="predicted"/>
<comment type="caution">
    <text evidence="2">The sequence shown here is derived from an EMBL/GenBank/DDBJ whole genome shotgun (WGS) entry which is preliminary data.</text>
</comment>
<reference evidence="2" key="1">
    <citation type="journal article" date="2022" name="Int. J. Mol. Sci.">
        <title>Draft Genome of Tanacetum Coccineum: Genomic Comparison of Closely Related Tanacetum-Family Plants.</title>
        <authorList>
            <person name="Yamashiro T."/>
            <person name="Shiraishi A."/>
            <person name="Nakayama K."/>
            <person name="Satake H."/>
        </authorList>
    </citation>
    <scope>NUCLEOTIDE SEQUENCE</scope>
</reference>
<reference evidence="2" key="2">
    <citation type="submission" date="2022-01" db="EMBL/GenBank/DDBJ databases">
        <authorList>
            <person name="Yamashiro T."/>
            <person name="Shiraishi A."/>
            <person name="Satake H."/>
            <person name="Nakayama K."/>
        </authorList>
    </citation>
    <scope>NUCLEOTIDE SEQUENCE</scope>
</reference>
<name>A0ABQ5BI47_9ASTR</name>